<dbReference type="SUPFAM" id="SSF53335">
    <property type="entry name" value="S-adenosyl-L-methionine-dependent methyltransferases"/>
    <property type="match status" value="1"/>
</dbReference>
<dbReference type="GO" id="GO:0008757">
    <property type="term" value="F:S-adenosylmethionine-dependent methyltransferase activity"/>
    <property type="evidence" value="ECO:0007669"/>
    <property type="project" value="InterPro"/>
</dbReference>
<dbReference type="PANTHER" id="PTHR43591:SF110">
    <property type="entry name" value="RHODANESE DOMAIN-CONTAINING PROTEIN"/>
    <property type="match status" value="1"/>
</dbReference>
<dbReference type="AlphaFoldDB" id="A0A0G0RL80"/>
<proteinExistence type="predicted"/>
<dbReference type="EMBL" id="LBYI01000009">
    <property type="protein sequence ID" value="KKR50616.1"/>
    <property type="molecule type" value="Genomic_DNA"/>
</dbReference>
<comment type="caution">
    <text evidence="2">The sequence shown here is derived from an EMBL/GenBank/DDBJ whole genome shotgun (WGS) entry which is preliminary data.</text>
</comment>
<accession>A0A0G0RL80</accession>
<dbReference type="CDD" id="cd02440">
    <property type="entry name" value="AdoMet_MTases"/>
    <property type="match status" value="1"/>
</dbReference>
<reference evidence="2 3" key="1">
    <citation type="journal article" date="2015" name="Nature">
        <title>rRNA introns, odd ribosomes, and small enigmatic genomes across a large radiation of phyla.</title>
        <authorList>
            <person name="Brown C.T."/>
            <person name="Hug L.A."/>
            <person name="Thomas B.C."/>
            <person name="Sharon I."/>
            <person name="Castelle C.J."/>
            <person name="Singh A."/>
            <person name="Wilkins M.J."/>
            <person name="Williams K.H."/>
            <person name="Banfield J.F."/>
        </authorList>
    </citation>
    <scope>NUCLEOTIDE SEQUENCE [LARGE SCALE GENOMIC DNA]</scope>
</reference>
<dbReference type="InterPro" id="IPR029063">
    <property type="entry name" value="SAM-dependent_MTases_sf"/>
</dbReference>
<dbReference type="InterPro" id="IPR013216">
    <property type="entry name" value="Methyltransf_11"/>
</dbReference>
<name>A0A0G0RL80_9BACT</name>
<dbReference type="Pfam" id="PF08241">
    <property type="entry name" value="Methyltransf_11"/>
    <property type="match status" value="1"/>
</dbReference>
<dbReference type="PANTHER" id="PTHR43591">
    <property type="entry name" value="METHYLTRANSFERASE"/>
    <property type="match status" value="1"/>
</dbReference>
<gene>
    <name evidence="2" type="ORF">UT84_C0009G0003</name>
</gene>
<organism evidence="2 3">
    <name type="scientific">Candidatus Curtissbacteria bacterium GW2011_GWA1_40_16</name>
    <dbReference type="NCBI Taxonomy" id="1618405"/>
    <lineage>
        <taxon>Bacteria</taxon>
        <taxon>Candidatus Curtissiibacteriota</taxon>
    </lineage>
</organism>
<evidence type="ECO:0000313" key="2">
    <source>
        <dbReference type="EMBL" id="KKR50616.1"/>
    </source>
</evidence>
<dbReference type="Gene3D" id="3.40.50.150">
    <property type="entry name" value="Vaccinia Virus protein VP39"/>
    <property type="match status" value="1"/>
</dbReference>
<sequence>MNINKFYEKEWISRKSQKFGEYSRNLVLYEFFPPVNKQIKILDLACGNGTVSQFLLKRGYQVTAVDISKEAIRQTKKKGIKNTVILNIETKLPFKSRYFDIVFWGDNIEHIIYPEKALKEISRVLKKTGRIIISTPNLGFIFYRWSFLKKGSMPCTEEIISDPWEWKHIRFFNFETLKNLLNKNSFKIIKIRGTIEPGIYGIFSKIYPKLFSSIIILEAININ</sequence>
<evidence type="ECO:0000313" key="3">
    <source>
        <dbReference type="Proteomes" id="UP000034531"/>
    </source>
</evidence>
<evidence type="ECO:0000259" key="1">
    <source>
        <dbReference type="Pfam" id="PF08241"/>
    </source>
</evidence>
<protein>
    <submittedName>
        <fullName evidence="2">Two-component response regulator</fullName>
    </submittedName>
</protein>
<feature type="domain" description="Methyltransferase type 11" evidence="1">
    <location>
        <begin position="42"/>
        <end position="133"/>
    </location>
</feature>
<dbReference type="Proteomes" id="UP000034531">
    <property type="component" value="Unassembled WGS sequence"/>
</dbReference>